<dbReference type="SMART" id="SM00382">
    <property type="entry name" value="AAA"/>
    <property type="match status" value="1"/>
</dbReference>
<dbReference type="Pfam" id="PF08299">
    <property type="entry name" value="Bac_DnaA_C"/>
    <property type="match status" value="1"/>
</dbReference>
<evidence type="ECO:0000256" key="4">
    <source>
        <dbReference type="ARBA" id="ARBA00022741"/>
    </source>
</evidence>
<evidence type="ECO:0000259" key="12">
    <source>
        <dbReference type="SMART" id="SM00382"/>
    </source>
</evidence>
<evidence type="ECO:0000256" key="1">
    <source>
        <dbReference type="ARBA" id="ARBA00006583"/>
    </source>
</evidence>
<comment type="subunit">
    <text evidence="8">Oligomerizes as a right-handed, spiral filament on DNA at oriC.</text>
</comment>
<keyword evidence="6 8" id="KW-0446">Lipid-binding</keyword>
<dbReference type="InterPro" id="IPR027417">
    <property type="entry name" value="P-loop_NTPase"/>
</dbReference>
<evidence type="ECO:0000256" key="9">
    <source>
        <dbReference type="NCBIfam" id="TIGR00362"/>
    </source>
</evidence>
<evidence type="ECO:0000256" key="3">
    <source>
        <dbReference type="ARBA" id="ARBA00022705"/>
    </source>
</evidence>
<reference evidence="14 15" key="1">
    <citation type="submission" date="2016-10" db="EMBL/GenBank/DDBJ databases">
        <authorList>
            <person name="de Groot N.N."/>
        </authorList>
    </citation>
    <scope>NUCLEOTIDE SEQUENCE [LARGE SCALE GENOMIC DNA]</scope>
    <source>
        <strain evidence="14 15">A52C2</strain>
    </source>
</reference>
<dbReference type="SUPFAM" id="SSF48295">
    <property type="entry name" value="TrpR-like"/>
    <property type="match status" value="1"/>
</dbReference>
<name>A0A1H9HQI2_9HYPH</name>
<dbReference type="GO" id="GO:0005524">
    <property type="term" value="F:ATP binding"/>
    <property type="evidence" value="ECO:0007669"/>
    <property type="project" value="UniProtKB-UniRule"/>
</dbReference>
<evidence type="ECO:0000256" key="11">
    <source>
        <dbReference type="RuleBase" id="RU004227"/>
    </source>
</evidence>
<feature type="binding site" evidence="8">
    <location>
        <position position="214"/>
    </location>
    <ligand>
        <name>ATP</name>
        <dbReference type="ChEBI" id="CHEBI:30616"/>
    </ligand>
</feature>
<feature type="region of interest" description="Domain I, interacts with DnaA modulators" evidence="8">
    <location>
        <begin position="1"/>
        <end position="137"/>
    </location>
</feature>
<organism evidence="14 15">
    <name type="scientific">Faunimonas pinastri</name>
    <dbReference type="NCBI Taxonomy" id="1855383"/>
    <lineage>
        <taxon>Bacteria</taxon>
        <taxon>Pseudomonadati</taxon>
        <taxon>Pseudomonadota</taxon>
        <taxon>Alphaproteobacteria</taxon>
        <taxon>Hyphomicrobiales</taxon>
        <taxon>Afifellaceae</taxon>
        <taxon>Faunimonas</taxon>
    </lineage>
</organism>
<feature type="binding site" evidence="8">
    <location>
        <position position="213"/>
    </location>
    <ligand>
        <name>ATP</name>
        <dbReference type="ChEBI" id="CHEBI:30616"/>
    </ligand>
</feature>
<keyword evidence="2 8" id="KW-0963">Cytoplasm</keyword>
<dbReference type="AlphaFoldDB" id="A0A1H9HQI2"/>
<protein>
    <recommendedName>
        <fullName evidence="8 9">Chromosomal replication initiator protein DnaA</fullName>
    </recommendedName>
</protein>
<keyword evidence="3 8" id="KW-0235">DNA replication</keyword>
<dbReference type="FunFam" id="1.10.1750.10:FF:000002">
    <property type="entry name" value="Chromosomal replication initiator protein DnaA"/>
    <property type="match status" value="1"/>
</dbReference>
<dbReference type="PRINTS" id="PR00051">
    <property type="entry name" value="DNAA"/>
</dbReference>
<evidence type="ECO:0000256" key="8">
    <source>
        <dbReference type="HAMAP-Rule" id="MF_00377"/>
    </source>
</evidence>
<dbReference type="Gene3D" id="1.10.8.60">
    <property type="match status" value="1"/>
</dbReference>
<dbReference type="InterPro" id="IPR038454">
    <property type="entry name" value="DnaA_N_sf"/>
</dbReference>
<keyword evidence="4 8" id="KW-0547">Nucleotide-binding</keyword>
<dbReference type="Gene3D" id="1.10.1750.10">
    <property type="match status" value="1"/>
</dbReference>
<dbReference type="STRING" id="1855383.SAMN05216548_106124"/>
<dbReference type="NCBIfam" id="TIGR00362">
    <property type="entry name" value="DnaA"/>
    <property type="match status" value="1"/>
</dbReference>
<evidence type="ECO:0000313" key="14">
    <source>
        <dbReference type="EMBL" id="SEQ64581.1"/>
    </source>
</evidence>
<dbReference type="SMART" id="SM00760">
    <property type="entry name" value="Bac_DnaA_C"/>
    <property type="match status" value="1"/>
</dbReference>
<feature type="binding site" evidence="8">
    <location>
        <position position="212"/>
    </location>
    <ligand>
        <name>ATP</name>
        <dbReference type="ChEBI" id="CHEBI:30616"/>
    </ligand>
</feature>
<dbReference type="HAMAP" id="MF_00377">
    <property type="entry name" value="DnaA_bact"/>
    <property type="match status" value="1"/>
</dbReference>
<dbReference type="Proteomes" id="UP000199647">
    <property type="component" value="Unassembled WGS sequence"/>
</dbReference>
<dbReference type="SUPFAM" id="SSF52540">
    <property type="entry name" value="P-loop containing nucleoside triphosphate hydrolases"/>
    <property type="match status" value="1"/>
</dbReference>
<dbReference type="InterPro" id="IPR018312">
    <property type="entry name" value="Chromosome_initiator_DnaA_CS"/>
</dbReference>
<dbReference type="Pfam" id="PF11638">
    <property type="entry name" value="DnaA_N"/>
    <property type="match status" value="1"/>
</dbReference>
<dbReference type="InterPro" id="IPR001957">
    <property type="entry name" value="Chromosome_initiator_DnaA"/>
</dbReference>
<evidence type="ECO:0000259" key="13">
    <source>
        <dbReference type="SMART" id="SM00760"/>
    </source>
</evidence>
<dbReference type="InterPro" id="IPR003593">
    <property type="entry name" value="AAA+_ATPase"/>
</dbReference>
<comment type="subcellular location">
    <subcellularLocation>
        <location evidence="8">Cytoplasm</location>
    </subcellularLocation>
</comment>
<feature type="domain" description="AAA+ ATPase" evidence="12">
    <location>
        <begin position="199"/>
        <end position="332"/>
    </location>
</feature>
<dbReference type="CDD" id="cd06571">
    <property type="entry name" value="Bac_DnaA_C"/>
    <property type="match status" value="1"/>
</dbReference>
<dbReference type="GO" id="GO:0006270">
    <property type="term" value="P:DNA replication initiation"/>
    <property type="evidence" value="ECO:0007669"/>
    <property type="project" value="UniProtKB-UniRule"/>
</dbReference>
<dbReference type="InterPro" id="IPR010921">
    <property type="entry name" value="Trp_repressor/repl_initiator"/>
</dbReference>
<evidence type="ECO:0000256" key="6">
    <source>
        <dbReference type="ARBA" id="ARBA00023121"/>
    </source>
</evidence>
<comment type="similarity">
    <text evidence="1 8 11">Belongs to the DnaA family.</text>
</comment>
<comment type="domain">
    <text evidence="8">Domain I is involved in oligomerization and binding regulators, domain II is flexibile and of varying length in different bacteria, domain III forms the AAA+ region, while domain IV binds dsDNA.</text>
</comment>
<keyword evidence="15" id="KW-1185">Reference proteome</keyword>
<dbReference type="InterPro" id="IPR020591">
    <property type="entry name" value="Chromosome_initiator_DnaA-like"/>
</dbReference>
<accession>A0A1H9HQI2</accession>
<comment type="caution">
    <text evidence="8">Lacks conserved residue(s) required for the propagation of feature annotation.</text>
</comment>
<dbReference type="InterPro" id="IPR013159">
    <property type="entry name" value="DnaA_C"/>
</dbReference>
<comment type="function">
    <text evidence="8 10">Plays an essential role in the initiation and regulation of chromosomal replication. ATP-DnaA binds to the origin of replication (oriC) to initiate formation of the DNA replication initiation complex once per cell cycle. Binds the DnaA box (a 9 base pair repeat at the origin) and separates the double-stranded (ds)DNA. Forms a right-handed helical filament on oriC DNA; dsDNA binds to the exterior of the filament while single-stranded (ss)DNA is stabiized in the filament's interior. The ATP-DnaA-oriC complex binds and stabilizes one strand of the AT-rich DNA unwinding element (DUE), permitting loading of DNA polymerase. After initiation quickly degrades to an ADP-DnaA complex that is not apt for DNA replication. Binds acidic phospholipids.</text>
</comment>
<evidence type="ECO:0000256" key="2">
    <source>
        <dbReference type="ARBA" id="ARBA00022490"/>
    </source>
</evidence>
<dbReference type="InterPro" id="IPR024633">
    <property type="entry name" value="DnaA_N_dom"/>
</dbReference>
<feature type="binding site" evidence="8">
    <location>
        <position position="210"/>
    </location>
    <ligand>
        <name>ATP</name>
        <dbReference type="ChEBI" id="CHEBI:30616"/>
    </ligand>
</feature>
<dbReference type="PROSITE" id="PS01008">
    <property type="entry name" value="DNAA"/>
    <property type="match status" value="1"/>
</dbReference>
<dbReference type="PANTHER" id="PTHR30050">
    <property type="entry name" value="CHROMOSOMAL REPLICATION INITIATOR PROTEIN DNAA"/>
    <property type="match status" value="1"/>
</dbReference>
<evidence type="ECO:0000313" key="15">
    <source>
        <dbReference type="Proteomes" id="UP000199647"/>
    </source>
</evidence>
<dbReference type="GO" id="GO:0005886">
    <property type="term" value="C:plasma membrane"/>
    <property type="evidence" value="ECO:0007669"/>
    <property type="project" value="TreeGrafter"/>
</dbReference>
<dbReference type="GO" id="GO:0005737">
    <property type="term" value="C:cytoplasm"/>
    <property type="evidence" value="ECO:0007669"/>
    <property type="project" value="UniProtKB-SubCell"/>
</dbReference>
<dbReference type="GO" id="GO:0006275">
    <property type="term" value="P:regulation of DNA replication"/>
    <property type="evidence" value="ECO:0007669"/>
    <property type="project" value="UniProtKB-UniRule"/>
</dbReference>
<dbReference type="InterPro" id="IPR013317">
    <property type="entry name" value="DnaA_dom"/>
</dbReference>
<sequence length="507" mass="55927">MKSEVTKTMAQAAANKIMMEAASMSAAGAGNEAHDSSTDFGARSGQGLEASWVRVRSRLRAELGEDVFNSWFARVDFEGLSAGVVRLSVPTVFLKGWIKSHYDERLVQLWQAEDASVRRIDVSRRTALRAVAPAEAAAPAPVAQRPLTLVTPETPNERFAGSPVDAKLTFETFCEGRSNDLAYRAAHAVATAPEGSSPAYNPLYIHAGVGLGKTHLLQSIANECQRMDPNRRVLYLTVERFTVQFVSALRDRSALDFKEKLRGIDILLIDDMQFLTGKSVQQEFCHMLNALLDSSKQVVVVADRAPGDLEGVDERVRSRLKGGVVVGMAAPDSSMRRQILEKRFSAARDRNPSLAIPDPVLDYVAQAVATNGRDLDGALNRLICRAEFSDQPITMDIAELAISDLVGVREARRIKIEDIQKVVAGHYNVSKNDLLSARRTRTIVRPRQIAMYLAKTMTPRSFPEIGKRFGGRDHTTVLHAVRKVEELAAADEILAQEIELLKRLIQE</sequence>
<dbReference type="GO" id="GO:0008289">
    <property type="term" value="F:lipid binding"/>
    <property type="evidence" value="ECO:0007669"/>
    <property type="project" value="UniProtKB-KW"/>
</dbReference>
<feature type="domain" description="Chromosomal replication initiator DnaA C-terminal" evidence="13">
    <location>
        <begin position="415"/>
        <end position="484"/>
    </location>
</feature>
<proteinExistence type="inferred from homology"/>
<gene>
    <name evidence="8" type="primary">dnaA</name>
    <name evidence="14" type="ORF">SAMN05216548_106124</name>
</gene>
<dbReference type="Gene3D" id="3.30.300.180">
    <property type="match status" value="1"/>
</dbReference>
<dbReference type="GO" id="GO:0003688">
    <property type="term" value="F:DNA replication origin binding"/>
    <property type="evidence" value="ECO:0007669"/>
    <property type="project" value="UniProtKB-UniRule"/>
</dbReference>
<dbReference type="Pfam" id="PF00308">
    <property type="entry name" value="Bac_DnaA"/>
    <property type="match status" value="1"/>
</dbReference>
<keyword evidence="7 8" id="KW-0238">DNA-binding</keyword>
<feature type="region of interest" description="Domain IV, binds dsDNA" evidence="8">
    <location>
        <begin position="387"/>
        <end position="507"/>
    </location>
</feature>
<evidence type="ECO:0000256" key="5">
    <source>
        <dbReference type="ARBA" id="ARBA00022840"/>
    </source>
</evidence>
<dbReference type="EMBL" id="FOFG01000006">
    <property type="protein sequence ID" value="SEQ64581.1"/>
    <property type="molecule type" value="Genomic_DNA"/>
</dbReference>
<dbReference type="PANTHER" id="PTHR30050:SF2">
    <property type="entry name" value="CHROMOSOMAL REPLICATION INITIATOR PROTEIN DNAA"/>
    <property type="match status" value="1"/>
</dbReference>
<evidence type="ECO:0000256" key="7">
    <source>
        <dbReference type="ARBA" id="ARBA00023125"/>
    </source>
</evidence>
<keyword evidence="5 8" id="KW-0067">ATP-binding</keyword>
<evidence type="ECO:0000256" key="10">
    <source>
        <dbReference type="RuleBase" id="RU000577"/>
    </source>
</evidence>
<dbReference type="Gene3D" id="3.40.50.300">
    <property type="entry name" value="P-loop containing nucleotide triphosphate hydrolases"/>
    <property type="match status" value="1"/>
</dbReference>
<dbReference type="CDD" id="cd00009">
    <property type="entry name" value="AAA"/>
    <property type="match status" value="1"/>
</dbReference>